<feature type="domain" description="Response regulatory" evidence="3">
    <location>
        <begin position="3"/>
        <end position="117"/>
    </location>
</feature>
<dbReference type="InterPro" id="IPR011006">
    <property type="entry name" value="CheY-like_superfamily"/>
</dbReference>
<dbReference type="SMART" id="SM00448">
    <property type="entry name" value="REC"/>
    <property type="match status" value="1"/>
</dbReference>
<gene>
    <name evidence="4" type="ORF">HDF23_000440</name>
</gene>
<dbReference type="PROSITE" id="PS50110">
    <property type="entry name" value="RESPONSE_REGULATORY"/>
    <property type="match status" value="1"/>
</dbReference>
<keyword evidence="1 2" id="KW-0597">Phosphoprotein</keyword>
<dbReference type="PANTHER" id="PTHR44591:SF3">
    <property type="entry name" value="RESPONSE REGULATORY DOMAIN-CONTAINING PROTEIN"/>
    <property type="match status" value="1"/>
</dbReference>
<reference evidence="4 5" key="1">
    <citation type="submission" date="2020-08" db="EMBL/GenBank/DDBJ databases">
        <title>Genomic Encyclopedia of Type Strains, Phase IV (KMG-V): Genome sequencing to study the core and pangenomes of soil and plant-associated prokaryotes.</title>
        <authorList>
            <person name="Whitman W."/>
        </authorList>
    </citation>
    <scope>NUCLEOTIDE SEQUENCE [LARGE SCALE GENOMIC DNA]</scope>
    <source>
        <strain evidence="4 5">ANJLi2</strain>
    </source>
</reference>
<keyword evidence="5" id="KW-1185">Reference proteome</keyword>
<dbReference type="SUPFAM" id="SSF52172">
    <property type="entry name" value="CheY-like"/>
    <property type="match status" value="1"/>
</dbReference>
<evidence type="ECO:0000259" key="3">
    <source>
        <dbReference type="PROSITE" id="PS50110"/>
    </source>
</evidence>
<dbReference type="EMBL" id="JACHCB010000001">
    <property type="protein sequence ID" value="MBB6107710.1"/>
    <property type="molecule type" value="Genomic_DNA"/>
</dbReference>
<proteinExistence type="predicted"/>
<evidence type="ECO:0000313" key="5">
    <source>
        <dbReference type="Proteomes" id="UP000541583"/>
    </source>
</evidence>
<comment type="caution">
    <text evidence="4">The sequence shown here is derived from an EMBL/GenBank/DDBJ whole genome shotgun (WGS) entry which is preliminary data.</text>
</comment>
<dbReference type="Proteomes" id="UP000541583">
    <property type="component" value="Unassembled WGS sequence"/>
</dbReference>
<dbReference type="Pfam" id="PF00072">
    <property type="entry name" value="Response_reg"/>
    <property type="match status" value="1"/>
</dbReference>
<name>A0ABR6PD76_9SPHI</name>
<dbReference type="InterPro" id="IPR001789">
    <property type="entry name" value="Sig_transdc_resp-reg_receiver"/>
</dbReference>
<dbReference type="InterPro" id="IPR050595">
    <property type="entry name" value="Bact_response_regulator"/>
</dbReference>
<dbReference type="RefSeq" id="WP_076369804.1">
    <property type="nucleotide sequence ID" value="NZ_FTMG01000001.1"/>
</dbReference>
<protein>
    <submittedName>
        <fullName evidence="4">CheY-like chemotaxis protein</fullName>
    </submittedName>
</protein>
<evidence type="ECO:0000313" key="4">
    <source>
        <dbReference type="EMBL" id="MBB6107710.1"/>
    </source>
</evidence>
<dbReference type="PANTHER" id="PTHR44591">
    <property type="entry name" value="STRESS RESPONSE REGULATOR PROTEIN 1"/>
    <property type="match status" value="1"/>
</dbReference>
<sequence>MKKILAVSTDEQLLTQLKTGLETNGFEVQTIANHEHLFTRITGIDPYILIIDFIMENDNAAALCHRLKSDPASKDLHIILVSEFPQMEQFAAKFGSFSMVRKPVDIRDILTSISDAAND</sequence>
<feature type="modified residue" description="4-aspartylphosphate" evidence="2">
    <location>
        <position position="52"/>
    </location>
</feature>
<evidence type="ECO:0000256" key="1">
    <source>
        <dbReference type="ARBA" id="ARBA00022553"/>
    </source>
</evidence>
<evidence type="ECO:0000256" key="2">
    <source>
        <dbReference type="PROSITE-ProRule" id="PRU00169"/>
    </source>
</evidence>
<accession>A0ABR6PD76</accession>
<organism evidence="4 5">
    <name type="scientific">Mucilaginibacter lappiensis</name>
    <dbReference type="NCBI Taxonomy" id="354630"/>
    <lineage>
        <taxon>Bacteria</taxon>
        <taxon>Pseudomonadati</taxon>
        <taxon>Bacteroidota</taxon>
        <taxon>Sphingobacteriia</taxon>
        <taxon>Sphingobacteriales</taxon>
        <taxon>Sphingobacteriaceae</taxon>
        <taxon>Mucilaginibacter</taxon>
    </lineage>
</organism>
<dbReference type="Gene3D" id="3.40.50.2300">
    <property type="match status" value="1"/>
</dbReference>